<dbReference type="RefSeq" id="WP_085304033.1">
    <property type="nucleotide sequence ID" value="NZ_AP022594.1"/>
</dbReference>
<reference evidence="2 3" key="1">
    <citation type="submission" date="2017-04" db="EMBL/GenBank/DDBJ databases">
        <title>The new phylogeny of genus Mycobacterium.</title>
        <authorList>
            <person name="Tortoli E."/>
            <person name="Trovato A."/>
            <person name="Cirillo D.M."/>
        </authorList>
    </citation>
    <scope>NUCLEOTIDE SEQUENCE [LARGE SCALE GENOMIC DNA]</scope>
    <source>
        <strain evidence="2 3">KCTC 19819</strain>
    </source>
</reference>
<sequence>MTRIVSRESYFDTGIEVLSDLGYSGLKLAEVCRRLGVTSGSFYHYFSKWSVYTAELLAYWANGRADHRAAVRAAYPEPRERLEVMLVAALDFEHGTEAAIRVWSALDPHVKAIQSGIDQGRFEALHDAATEILADPEQARMFAGWALYTLIGYEQATLPRDNAALAWINSQMLGALDADALAAETLSDPLAAGPLADPLAAAHPLPTVNPIESHPTAP</sequence>
<dbReference type="PROSITE" id="PS50977">
    <property type="entry name" value="HTH_TETR_2"/>
    <property type="match status" value="1"/>
</dbReference>
<keyword evidence="3" id="KW-1185">Reference proteome</keyword>
<accession>A0A7I7SGM2</accession>
<evidence type="ECO:0000313" key="3">
    <source>
        <dbReference type="Proteomes" id="UP000193577"/>
    </source>
</evidence>
<evidence type="ECO:0000313" key="2">
    <source>
        <dbReference type="EMBL" id="OSC33429.1"/>
    </source>
</evidence>
<dbReference type="Pfam" id="PF00440">
    <property type="entry name" value="TetR_N"/>
    <property type="match status" value="1"/>
</dbReference>
<dbReference type="AlphaFoldDB" id="A0A7I7SGM2"/>
<dbReference type="SUPFAM" id="SSF46689">
    <property type="entry name" value="Homeodomain-like"/>
    <property type="match status" value="1"/>
</dbReference>
<protein>
    <submittedName>
        <fullName evidence="2">Uncharacterized protein</fullName>
    </submittedName>
</protein>
<evidence type="ECO:0000256" key="1">
    <source>
        <dbReference type="ARBA" id="ARBA00023125"/>
    </source>
</evidence>
<proteinExistence type="predicted"/>
<dbReference type="OrthoDB" id="3218408at2"/>
<dbReference type="InterPro" id="IPR001647">
    <property type="entry name" value="HTH_TetR"/>
</dbReference>
<dbReference type="InterPro" id="IPR009057">
    <property type="entry name" value="Homeodomain-like_sf"/>
</dbReference>
<dbReference type="Proteomes" id="UP000193577">
    <property type="component" value="Unassembled WGS sequence"/>
</dbReference>
<keyword evidence="1" id="KW-0238">DNA-binding</keyword>
<dbReference type="Gene3D" id="1.10.357.10">
    <property type="entry name" value="Tetracycline Repressor, domain 2"/>
    <property type="match status" value="1"/>
</dbReference>
<name>A0A7I7SGM2_9MYCO</name>
<gene>
    <name evidence="2" type="ORF">B8W67_11200</name>
</gene>
<dbReference type="EMBL" id="NCXO01000022">
    <property type="protein sequence ID" value="OSC33429.1"/>
    <property type="molecule type" value="Genomic_DNA"/>
</dbReference>
<dbReference type="GO" id="GO:0003677">
    <property type="term" value="F:DNA binding"/>
    <property type="evidence" value="ECO:0007669"/>
    <property type="project" value="UniProtKB-UniRule"/>
</dbReference>
<organism evidence="2 3">
    <name type="scientific">Mycolicibacillus koreensis</name>
    <dbReference type="NCBI Taxonomy" id="1069220"/>
    <lineage>
        <taxon>Bacteria</taxon>
        <taxon>Bacillati</taxon>
        <taxon>Actinomycetota</taxon>
        <taxon>Actinomycetes</taxon>
        <taxon>Mycobacteriales</taxon>
        <taxon>Mycobacteriaceae</taxon>
        <taxon>Mycolicibacillus</taxon>
    </lineage>
</organism>
<comment type="caution">
    <text evidence="2">The sequence shown here is derived from an EMBL/GenBank/DDBJ whole genome shotgun (WGS) entry which is preliminary data.</text>
</comment>